<keyword evidence="5" id="KW-0539">Nucleus</keyword>
<dbReference type="InterPro" id="IPR013598">
    <property type="entry name" value="Exportin-1/Importin-b-like"/>
</dbReference>
<dbReference type="InterPro" id="IPR001494">
    <property type="entry name" value="Importin-beta_N"/>
</dbReference>
<dbReference type="FunFam" id="1.25.10.10:FF:000022">
    <property type="entry name" value="protein EXPORTIN 1A"/>
    <property type="match status" value="1"/>
</dbReference>
<evidence type="ECO:0000313" key="9">
    <source>
        <dbReference type="Proteomes" id="UP000812966"/>
    </source>
</evidence>
<dbReference type="GO" id="GO:0006611">
    <property type="term" value="P:protein export from nucleus"/>
    <property type="evidence" value="ECO:0007669"/>
    <property type="project" value="InterPro"/>
</dbReference>
<dbReference type="GO" id="GO:0005049">
    <property type="term" value="F:nuclear export signal receptor activity"/>
    <property type="evidence" value="ECO:0007669"/>
    <property type="project" value="InterPro"/>
</dbReference>
<dbReference type="GO" id="GO:0000055">
    <property type="term" value="P:ribosomal large subunit export from nucleus"/>
    <property type="evidence" value="ECO:0007669"/>
    <property type="project" value="TreeGrafter"/>
</dbReference>
<keyword evidence="4" id="KW-0653">Protein transport</keyword>
<evidence type="ECO:0000256" key="3">
    <source>
        <dbReference type="ARBA" id="ARBA00022448"/>
    </source>
</evidence>
<dbReference type="InterPro" id="IPR014877">
    <property type="entry name" value="XPO1_C_dom"/>
</dbReference>
<keyword evidence="9" id="KW-1185">Reference proteome</keyword>
<dbReference type="Pfam" id="PF18784">
    <property type="entry name" value="CRM1_repeat_2"/>
    <property type="match status" value="1"/>
</dbReference>
<dbReference type="Proteomes" id="UP000812966">
    <property type="component" value="Unassembled WGS sequence"/>
</dbReference>
<evidence type="ECO:0000256" key="2">
    <source>
        <dbReference type="ARBA" id="ARBA00009466"/>
    </source>
</evidence>
<sequence length="1062" mass="119691">MFSGNRQEQNLAQQVLTQFQEHPDAWSRVPAILESGCGSQTKYIALQILEKLIQTRWKALPVDQQQGIRNFIVQAIVDVASDETRLRTEKAYVNKLNLVLVQILKQAWPHDWPSFIPEIVASSKTNLSLCENNMIILKLLSEEIFDYSAEQMTQAKTKNLKNQMCGEFSEIFQLCSEVLEKANKTSLIKATLETLLRFLNWIPLGFIFETPLIDMLVTKFLDPIEFRNTTLKCLSEIGGLDISNDYNTKFINMFAGVMTAVNRMIPTHTDIKAAYETSSDDDQQLINNLALFLTNFLGIHLRLIETDDMKDLLLNAHYYLVKISTVDDREIFKICLEYWTKLVSDLYEETQLAPIMGEMNPLMALNLGGVSTGMGLGTSAQSNASSLRKGVYSDILSQLRLVMISRMVKPEEVLIVENDEGEIVREFMKESDTIVLYKTMRSILVYLTHLDVQDTEAIMTTKLSKQIDGSEWSWNNLNTLCWAIGSISGAMSEEVEKRFLVTVIKDLLGLTEQKRGKDNKAVCASDIMYIVGQYPRFLKAHWKFLKTVVNKLFEFMHETHEGVQDMACDTFIKISQKCKRHFVMQQAGESEPFIDEILRNLHRITGDLQPAQVHTFYEAVGHMISAQPHKTVQEKLIERLMSTPNELWLNLMMRQANGVDVLGDPENVKQIGNILKTNVAACVAIGPYFLPQLGRLWVDMLGLYGAASNNVSTAVAEQGLVATRTPKVRALRTIKKEILKLVETYIKRAEDLEGTNANLIPGLLEAVLGDYSRNVAPARDAEVLNLIATIVGVLGASLNPQIAPILNSVFEPTLEMINKDFAEFPEHRGGFFRMLRAINISCFPALLELPAAQFKLLMDSIIWAIKHTMRDIAEIGLNLAIELVRNFTKEDAAVANAFFQQYLLAMLGDVFYVLTDTDHKSGFKLQALLLQKLINLVESGQVQAPLWDPAVVTQPDITNGVFLREHIANLLQNAFAHVQSNQIKTFVNLLFDASGDVERFKLTLRDFLISLKEFSAGEDDNAELYVADKEAELEQKAQAEKEAAMRVPGLLKPSQIDDDAEL</sequence>
<comment type="similarity">
    <text evidence="2">Belongs to the exportin family.</text>
</comment>
<dbReference type="SMART" id="SM01102">
    <property type="entry name" value="CRM1_C"/>
    <property type="match status" value="1"/>
</dbReference>
<dbReference type="Pfam" id="PF18787">
    <property type="entry name" value="CRM1_repeat_3"/>
    <property type="match status" value="1"/>
</dbReference>
<feature type="domain" description="Importin N-terminal" evidence="7">
    <location>
        <begin position="12"/>
        <end position="78"/>
    </location>
</feature>
<comment type="caution">
    <text evidence="8">The sequence shown here is derived from an EMBL/GenBank/DDBJ whole genome shotgun (WGS) entry which is preliminary data.</text>
</comment>
<dbReference type="AlphaFoldDB" id="A0A8K0JRI7"/>
<dbReference type="Pfam" id="PF08767">
    <property type="entry name" value="CRM1_C"/>
    <property type="match status" value="1"/>
</dbReference>
<dbReference type="InterPro" id="IPR041235">
    <property type="entry name" value="Exp1_repeat_2"/>
</dbReference>
<organism evidence="8 9">
    <name type="scientific">Filobasidium floriforme</name>
    <dbReference type="NCBI Taxonomy" id="5210"/>
    <lineage>
        <taxon>Eukaryota</taxon>
        <taxon>Fungi</taxon>
        <taxon>Dikarya</taxon>
        <taxon>Basidiomycota</taxon>
        <taxon>Agaricomycotina</taxon>
        <taxon>Tremellomycetes</taxon>
        <taxon>Filobasidiales</taxon>
        <taxon>Filobasidiaceae</taxon>
        <taxon>Filobasidium</taxon>
    </lineage>
</organism>
<dbReference type="EMBL" id="JABELV010000005">
    <property type="protein sequence ID" value="KAG7575325.1"/>
    <property type="molecule type" value="Genomic_DNA"/>
</dbReference>
<evidence type="ECO:0000259" key="7">
    <source>
        <dbReference type="PROSITE" id="PS50166"/>
    </source>
</evidence>
<gene>
    <name evidence="8" type="ORF">FFLO_00489</name>
</gene>
<dbReference type="PANTHER" id="PTHR11223:SF2">
    <property type="entry name" value="EXPORTIN-1"/>
    <property type="match status" value="1"/>
</dbReference>
<name>A0A8K0JRI7_9TREE</name>
<dbReference type="Pfam" id="PF03810">
    <property type="entry name" value="IBN_N"/>
    <property type="match status" value="1"/>
</dbReference>
<dbReference type="InterPro" id="IPR040485">
    <property type="entry name" value="XPO1_repeat_3"/>
</dbReference>
<dbReference type="PANTHER" id="PTHR11223">
    <property type="entry name" value="EXPORTIN 1/5"/>
    <property type="match status" value="1"/>
</dbReference>
<evidence type="ECO:0000256" key="6">
    <source>
        <dbReference type="SAM" id="MobiDB-lite"/>
    </source>
</evidence>
<feature type="region of interest" description="Disordered" evidence="6">
    <location>
        <begin position="1037"/>
        <end position="1062"/>
    </location>
</feature>
<dbReference type="InterPro" id="IPR045065">
    <property type="entry name" value="XPO1/5"/>
</dbReference>
<dbReference type="Pfam" id="PF08389">
    <property type="entry name" value="Xpo1"/>
    <property type="match status" value="1"/>
</dbReference>
<reference evidence="8" key="1">
    <citation type="submission" date="2020-04" db="EMBL/GenBank/DDBJ databases">
        <title>Analysis of mating type loci in Filobasidium floriforme.</title>
        <authorList>
            <person name="Nowrousian M."/>
        </authorList>
    </citation>
    <scope>NUCLEOTIDE SEQUENCE</scope>
    <source>
        <strain evidence="8">CBS 6242</strain>
    </source>
</reference>
<proteinExistence type="inferred from homology"/>
<protein>
    <recommendedName>
        <fullName evidence="7">Importin N-terminal domain-containing protein</fullName>
    </recommendedName>
</protein>
<comment type="subcellular location">
    <subcellularLocation>
        <location evidence="1">Nucleus</location>
    </subcellularLocation>
</comment>
<dbReference type="InterPro" id="IPR016024">
    <property type="entry name" value="ARM-type_fold"/>
</dbReference>
<keyword evidence="3" id="KW-0813">Transport</keyword>
<evidence type="ECO:0000313" key="8">
    <source>
        <dbReference type="EMBL" id="KAG7575325.1"/>
    </source>
</evidence>
<dbReference type="GO" id="GO:0005634">
    <property type="term" value="C:nucleus"/>
    <property type="evidence" value="ECO:0007669"/>
    <property type="project" value="UniProtKB-SubCell"/>
</dbReference>
<dbReference type="SMART" id="SM00913">
    <property type="entry name" value="IBN_N"/>
    <property type="match status" value="1"/>
</dbReference>
<dbReference type="GO" id="GO:0005737">
    <property type="term" value="C:cytoplasm"/>
    <property type="evidence" value="ECO:0007669"/>
    <property type="project" value="TreeGrafter"/>
</dbReference>
<evidence type="ECO:0000256" key="5">
    <source>
        <dbReference type="ARBA" id="ARBA00023242"/>
    </source>
</evidence>
<dbReference type="InterPro" id="IPR041123">
    <property type="entry name" value="CRM1_repeat"/>
</dbReference>
<evidence type="ECO:0000256" key="1">
    <source>
        <dbReference type="ARBA" id="ARBA00004123"/>
    </source>
</evidence>
<dbReference type="Gene3D" id="1.25.10.10">
    <property type="entry name" value="Leucine-rich Repeat Variant"/>
    <property type="match status" value="1"/>
</dbReference>
<accession>A0A8K0JRI7</accession>
<dbReference type="GO" id="GO:0031267">
    <property type="term" value="F:small GTPase binding"/>
    <property type="evidence" value="ECO:0007669"/>
    <property type="project" value="InterPro"/>
</dbReference>
<dbReference type="GO" id="GO:0000056">
    <property type="term" value="P:ribosomal small subunit export from nucleus"/>
    <property type="evidence" value="ECO:0007669"/>
    <property type="project" value="TreeGrafter"/>
</dbReference>
<dbReference type="InterPro" id="IPR011989">
    <property type="entry name" value="ARM-like"/>
</dbReference>
<evidence type="ECO:0000256" key="4">
    <source>
        <dbReference type="ARBA" id="ARBA00022927"/>
    </source>
</evidence>
<dbReference type="PROSITE" id="PS50166">
    <property type="entry name" value="IMPORTIN_B_NT"/>
    <property type="match status" value="1"/>
</dbReference>
<dbReference type="SUPFAM" id="SSF48371">
    <property type="entry name" value="ARM repeat"/>
    <property type="match status" value="1"/>
</dbReference>
<dbReference type="Pfam" id="PF18777">
    <property type="entry name" value="CRM1_repeat"/>
    <property type="match status" value="1"/>
</dbReference>